<evidence type="ECO:0000256" key="3">
    <source>
        <dbReference type="ARBA" id="ARBA00022982"/>
    </source>
</evidence>
<keyword evidence="5 9" id="KW-0676">Redox-active center</keyword>
<keyword evidence="12" id="KW-1185">Reference proteome</keyword>
<dbReference type="InterPro" id="IPR036249">
    <property type="entry name" value="Thioredoxin-like_sf"/>
</dbReference>
<dbReference type="PANTHER" id="PTHR45663:SF11">
    <property type="entry name" value="GEO12009P1"/>
    <property type="match status" value="1"/>
</dbReference>
<organism evidence="11 12">
    <name type="scientific">Actinomyces weissii</name>
    <dbReference type="NCBI Taxonomy" id="675090"/>
    <lineage>
        <taxon>Bacteria</taxon>
        <taxon>Bacillati</taxon>
        <taxon>Actinomycetota</taxon>
        <taxon>Actinomycetes</taxon>
        <taxon>Actinomycetales</taxon>
        <taxon>Actinomycetaceae</taxon>
        <taxon>Actinomyces</taxon>
    </lineage>
</organism>
<feature type="site" description="Contributes to redox potential value" evidence="8">
    <location>
        <position position="33"/>
    </location>
</feature>
<evidence type="ECO:0000259" key="10">
    <source>
        <dbReference type="PROSITE" id="PS51352"/>
    </source>
</evidence>
<dbReference type="InterPro" id="IPR017937">
    <property type="entry name" value="Thioredoxin_CS"/>
</dbReference>
<dbReference type="PANTHER" id="PTHR45663">
    <property type="entry name" value="GEO12009P1"/>
    <property type="match status" value="1"/>
</dbReference>
<comment type="similarity">
    <text evidence="1 7">Belongs to the thioredoxin family.</text>
</comment>
<evidence type="ECO:0000256" key="8">
    <source>
        <dbReference type="PIRSR" id="PIRSR000077-1"/>
    </source>
</evidence>
<dbReference type="GO" id="GO:0005829">
    <property type="term" value="C:cytosol"/>
    <property type="evidence" value="ECO:0007669"/>
    <property type="project" value="TreeGrafter"/>
</dbReference>
<dbReference type="PRINTS" id="PR00421">
    <property type="entry name" value="THIOREDOXIN"/>
</dbReference>
<feature type="site" description="Deprotonates C-terminal active site Cys" evidence="8">
    <location>
        <position position="26"/>
    </location>
</feature>
<dbReference type="PROSITE" id="PS51352">
    <property type="entry name" value="THIOREDOXIN_2"/>
    <property type="match status" value="1"/>
</dbReference>
<evidence type="ECO:0000256" key="9">
    <source>
        <dbReference type="PIRSR" id="PIRSR000077-4"/>
    </source>
</evidence>
<feature type="active site" description="Nucleophile" evidence="8">
    <location>
        <position position="32"/>
    </location>
</feature>
<evidence type="ECO:0000256" key="4">
    <source>
        <dbReference type="ARBA" id="ARBA00023157"/>
    </source>
</evidence>
<sequence>MPHCKALRGDDFEVAVAASELPVVVDFWAAWCGPCRQIAPAVEELAQEMQAQARFYKVDVDANPDIARMHGIKTIPTFLVFRGNQVVHRFGGARPKAAMRQEILRTLR</sequence>
<evidence type="ECO:0000313" key="12">
    <source>
        <dbReference type="Proteomes" id="UP000595895"/>
    </source>
</evidence>
<proteinExistence type="inferred from homology"/>
<gene>
    <name evidence="11" type="primary">trxA</name>
    <name evidence="11" type="ORF">JG540_10145</name>
</gene>
<evidence type="ECO:0000256" key="7">
    <source>
        <dbReference type="PIRNR" id="PIRNR000077"/>
    </source>
</evidence>
<feature type="domain" description="Thioredoxin" evidence="10">
    <location>
        <begin position="1"/>
        <end position="108"/>
    </location>
</feature>
<dbReference type="GO" id="GO:0045454">
    <property type="term" value="P:cell redox homeostasis"/>
    <property type="evidence" value="ECO:0007669"/>
    <property type="project" value="TreeGrafter"/>
</dbReference>
<protein>
    <recommendedName>
        <fullName evidence="6 7">Thioredoxin</fullName>
    </recommendedName>
</protein>
<dbReference type="FunFam" id="3.40.30.10:FF:000001">
    <property type="entry name" value="Thioredoxin"/>
    <property type="match status" value="1"/>
</dbReference>
<dbReference type="RefSeq" id="WP_200275835.1">
    <property type="nucleotide sequence ID" value="NZ_CP066802.1"/>
</dbReference>
<dbReference type="Gene3D" id="3.40.30.10">
    <property type="entry name" value="Glutaredoxin"/>
    <property type="match status" value="1"/>
</dbReference>
<dbReference type="KEGG" id="awe:JG540_10145"/>
<dbReference type="GO" id="GO:0015035">
    <property type="term" value="F:protein-disulfide reductase activity"/>
    <property type="evidence" value="ECO:0007669"/>
    <property type="project" value="UniProtKB-UniRule"/>
</dbReference>
<keyword evidence="2" id="KW-0813">Transport</keyword>
<dbReference type="SUPFAM" id="SSF52833">
    <property type="entry name" value="Thioredoxin-like"/>
    <property type="match status" value="1"/>
</dbReference>
<reference evidence="11 12" key="1">
    <citation type="submission" date="2020-12" db="EMBL/GenBank/DDBJ databases">
        <authorList>
            <person name="Zhou J."/>
        </authorList>
    </citation>
    <scope>NUCLEOTIDE SEQUENCE [LARGE SCALE GENOMIC DNA]</scope>
    <source>
        <strain evidence="11 12">CCUG 61299</strain>
    </source>
</reference>
<feature type="disulfide bond" description="Redox-active" evidence="9">
    <location>
        <begin position="32"/>
        <end position="35"/>
    </location>
</feature>
<evidence type="ECO:0000256" key="5">
    <source>
        <dbReference type="ARBA" id="ARBA00023284"/>
    </source>
</evidence>
<feature type="active site" description="Nucleophile" evidence="8">
    <location>
        <position position="35"/>
    </location>
</feature>
<dbReference type="CDD" id="cd02947">
    <property type="entry name" value="TRX_family"/>
    <property type="match status" value="1"/>
</dbReference>
<dbReference type="Pfam" id="PF00085">
    <property type="entry name" value="Thioredoxin"/>
    <property type="match status" value="1"/>
</dbReference>
<dbReference type="NCBIfam" id="TIGR01068">
    <property type="entry name" value="thioredoxin"/>
    <property type="match status" value="1"/>
</dbReference>
<accession>A0A7T7S255</accession>
<evidence type="ECO:0000256" key="1">
    <source>
        <dbReference type="ARBA" id="ARBA00008987"/>
    </source>
</evidence>
<name>A0A7T7S255_9ACTO</name>
<keyword evidence="3" id="KW-0249">Electron transport</keyword>
<dbReference type="AlphaFoldDB" id="A0A7T7S255"/>
<dbReference type="Proteomes" id="UP000595895">
    <property type="component" value="Chromosome"/>
</dbReference>
<feature type="site" description="Contributes to redox potential value" evidence="8">
    <location>
        <position position="34"/>
    </location>
</feature>
<evidence type="ECO:0000256" key="2">
    <source>
        <dbReference type="ARBA" id="ARBA00022448"/>
    </source>
</evidence>
<dbReference type="InterPro" id="IPR013766">
    <property type="entry name" value="Thioredoxin_domain"/>
</dbReference>
<evidence type="ECO:0000256" key="6">
    <source>
        <dbReference type="NCBIfam" id="TIGR01068"/>
    </source>
</evidence>
<evidence type="ECO:0000313" key="11">
    <source>
        <dbReference type="EMBL" id="QQM67335.1"/>
    </source>
</evidence>
<dbReference type="InterPro" id="IPR005746">
    <property type="entry name" value="Thioredoxin"/>
</dbReference>
<dbReference type="PROSITE" id="PS00194">
    <property type="entry name" value="THIOREDOXIN_1"/>
    <property type="match status" value="1"/>
</dbReference>
<keyword evidence="4 9" id="KW-1015">Disulfide bond</keyword>
<dbReference type="PIRSF" id="PIRSF000077">
    <property type="entry name" value="Thioredoxin"/>
    <property type="match status" value="1"/>
</dbReference>
<dbReference type="EMBL" id="CP066802">
    <property type="protein sequence ID" value="QQM67335.1"/>
    <property type="molecule type" value="Genomic_DNA"/>
</dbReference>